<evidence type="ECO:0008006" key="12">
    <source>
        <dbReference type="Google" id="ProtNLM"/>
    </source>
</evidence>
<comment type="similarity">
    <text evidence="6">Belongs to the ABC-4 integral membrane protein family.</text>
</comment>
<dbReference type="Pfam" id="PF12704">
    <property type="entry name" value="MacB_PCD"/>
    <property type="match status" value="2"/>
</dbReference>
<feature type="transmembrane region" description="Helical" evidence="7">
    <location>
        <begin position="379"/>
        <end position="401"/>
    </location>
</feature>
<feature type="domain" description="ABC3 transporter permease C-terminal" evidence="8">
    <location>
        <begin position="291"/>
        <end position="402"/>
    </location>
</feature>
<dbReference type="STRING" id="1703345.A3860_10170"/>
<dbReference type="InterPro" id="IPR050250">
    <property type="entry name" value="Macrolide_Exporter_MacB"/>
</dbReference>
<keyword evidence="5 7" id="KW-0472">Membrane</keyword>
<dbReference type="AlphaFoldDB" id="A0A1V9FEZ8"/>
<evidence type="ECO:0000313" key="10">
    <source>
        <dbReference type="EMBL" id="OQP56932.1"/>
    </source>
</evidence>
<organism evidence="10 11">
    <name type="scientific">Niastella vici</name>
    <dbReference type="NCBI Taxonomy" id="1703345"/>
    <lineage>
        <taxon>Bacteria</taxon>
        <taxon>Pseudomonadati</taxon>
        <taxon>Bacteroidota</taxon>
        <taxon>Chitinophagia</taxon>
        <taxon>Chitinophagales</taxon>
        <taxon>Chitinophagaceae</taxon>
        <taxon>Niastella</taxon>
    </lineage>
</organism>
<feature type="domain" description="MacB-like periplasmic core" evidence="9">
    <location>
        <begin position="490"/>
        <end position="633"/>
    </location>
</feature>
<proteinExistence type="inferred from homology"/>
<dbReference type="PANTHER" id="PTHR30572">
    <property type="entry name" value="MEMBRANE COMPONENT OF TRANSPORTER-RELATED"/>
    <property type="match status" value="1"/>
</dbReference>
<dbReference type="InterPro" id="IPR025857">
    <property type="entry name" value="MacB_PCD"/>
</dbReference>
<feature type="transmembrane region" description="Helical" evidence="7">
    <location>
        <begin position="340"/>
        <end position="359"/>
    </location>
</feature>
<feature type="transmembrane region" description="Helical" evidence="7">
    <location>
        <begin position="722"/>
        <end position="745"/>
    </location>
</feature>
<keyword evidence="3 7" id="KW-0812">Transmembrane</keyword>
<sequence>MFKNYLKLAWRNLLKDRQFSFLNLLGLSVGLACVLLIGLWVADEWHMEKYNKKDARIFQVMSNSKSENGIRTGMYTPGILAKALRADLPEVEDATSVLAASWFNPGGVVAAGNKKLKAIPQYVDSNYFNIFNCSFLESNPRQLFIDKQGVAISETFANKLFGTTEHVIGKVIHYDRYEFSGDFVIRGIFKPNPTNATEQFDLLFNYDLVLEKRPGLNNWYNADPHTFVLVKPGADPDLLNKKIAQFMRGKDKNALGFELFLARFSDRYLYNRYENGIQSGGRITYVRFLTIIAVFILIIACINFMNLSTARAVHRAKEVGIKKVVGANRSTLMLQYLGESLLMTFLSLALALIMVRFLLPVFNDITGKQLSLHFEPAFLLSILAITILTGLVAGSYPALYLSAFRPVAVLKGTLRTSWSELWIRKGLAVFQFILSIILIASVIVVYRQMTYIQTRDLGYNRDHIIHFEIPLEMDSVKLAAAASFVNELKSIPGIVNAASYAHNLTGDHGSIGGIHWPGKNERNDIDFANIEIGYNFLETVGIKLKAGRNFSQDARSMNEIILNETAIKAMGIQDPIGKVVRFWDEKREIVGIASDFNFESLYQPVKPAFFRCYPVANQIMVRLKTGSEQTTIAAIKNMYNRFNAGMAFEYQYLDEDYQKLYVSEMQVGMLLRYFAGLAIIICCLGLFGLAAFTAQKRKKEIGIRKVIGASAAQLTYLLSKEFMLLVMVATAIAFPLVWFGMYRWLNEFAYRIPVKPDIFVITGFMSTIVPLITISFQAIRAATANPVDSLRTE</sequence>
<accession>A0A1V9FEZ8</accession>
<gene>
    <name evidence="10" type="ORF">A3860_10170</name>
</gene>
<protein>
    <recommendedName>
        <fullName evidence="12">Transporter permease</fullName>
    </recommendedName>
</protein>
<feature type="transmembrane region" description="Helical" evidence="7">
    <location>
        <begin position="757"/>
        <end position="779"/>
    </location>
</feature>
<dbReference type="Pfam" id="PF02687">
    <property type="entry name" value="FtsX"/>
    <property type="match status" value="2"/>
</dbReference>
<dbReference type="EMBL" id="LVYD01000124">
    <property type="protein sequence ID" value="OQP56932.1"/>
    <property type="molecule type" value="Genomic_DNA"/>
</dbReference>
<keyword evidence="2" id="KW-1003">Cell membrane</keyword>
<comment type="subcellular location">
    <subcellularLocation>
        <location evidence="1">Cell membrane</location>
        <topology evidence="1">Multi-pass membrane protein</topology>
    </subcellularLocation>
</comment>
<dbReference type="Proteomes" id="UP000192796">
    <property type="component" value="Unassembled WGS sequence"/>
</dbReference>
<evidence type="ECO:0000259" key="8">
    <source>
        <dbReference type="Pfam" id="PF02687"/>
    </source>
</evidence>
<feature type="transmembrane region" description="Helical" evidence="7">
    <location>
        <begin position="670"/>
        <end position="692"/>
    </location>
</feature>
<evidence type="ECO:0000256" key="2">
    <source>
        <dbReference type="ARBA" id="ARBA00022475"/>
    </source>
</evidence>
<dbReference type="GO" id="GO:0005886">
    <property type="term" value="C:plasma membrane"/>
    <property type="evidence" value="ECO:0007669"/>
    <property type="project" value="UniProtKB-SubCell"/>
</dbReference>
<comment type="caution">
    <text evidence="10">The sequence shown here is derived from an EMBL/GenBank/DDBJ whole genome shotgun (WGS) entry which is preliminary data.</text>
</comment>
<evidence type="ECO:0000256" key="7">
    <source>
        <dbReference type="SAM" id="Phobius"/>
    </source>
</evidence>
<dbReference type="OrthoDB" id="5933722at2"/>
<keyword evidence="4 7" id="KW-1133">Transmembrane helix</keyword>
<feature type="transmembrane region" description="Helical" evidence="7">
    <location>
        <begin position="285"/>
        <end position="305"/>
    </location>
</feature>
<evidence type="ECO:0000256" key="6">
    <source>
        <dbReference type="ARBA" id="ARBA00038076"/>
    </source>
</evidence>
<evidence type="ECO:0000256" key="1">
    <source>
        <dbReference type="ARBA" id="ARBA00004651"/>
    </source>
</evidence>
<keyword evidence="11" id="KW-1185">Reference proteome</keyword>
<name>A0A1V9FEZ8_9BACT</name>
<evidence type="ECO:0000256" key="5">
    <source>
        <dbReference type="ARBA" id="ARBA00023136"/>
    </source>
</evidence>
<dbReference type="RefSeq" id="WP_081155896.1">
    <property type="nucleotide sequence ID" value="NZ_LVYD01000124.1"/>
</dbReference>
<evidence type="ECO:0000313" key="11">
    <source>
        <dbReference type="Proteomes" id="UP000192796"/>
    </source>
</evidence>
<dbReference type="PROSITE" id="PS51257">
    <property type="entry name" value="PROKAR_LIPOPROTEIN"/>
    <property type="match status" value="1"/>
</dbReference>
<feature type="domain" description="MacB-like periplasmic core" evidence="9">
    <location>
        <begin position="20"/>
        <end position="245"/>
    </location>
</feature>
<evidence type="ECO:0000256" key="3">
    <source>
        <dbReference type="ARBA" id="ARBA00022692"/>
    </source>
</evidence>
<dbReference type="InterPro" id="IPR003838">
    <property type="entry name" value="ABC3_permease_C"/>
</dbReference>
<reference evidence="10 11" key="1">
    <citation type="submission" date="2016-03" db="EMBL/GenBank/DDBJ databases">
        <title>Niastella vici sp. nov., isolated from farmland soil.</title>
        <authorList>
            <person name="Chen L."/>
            <person name="Wang D."/>
            <person name="Yang S."/>
            <person name="Wang G."/>
        </authorList>
    </citation>
    <scope>NUCLEOTIDE SEQUENCE [LARGE SCALE GENOMIC DNA]</scope>
    <source>
        <strain evidence="10 11">DJ57</strain>
    </source>
</reference>
<evidence type="ECO:0000259" key="9">
    <source>
        <dbReference type="Pfam" id="PF12704"/>
    </source>
</evidence>
<dbReference type="PANTHER" id="PTHR30572:SF4">
    <property type="entry name" value="ABC TRANSPORTER PERMEASE YTRF"/>
    <property type="match status" value="1"/>
</dbReference>
<feature type="domain" description="ABC3 transporter permease C-terminal" evidence="8">
    <location>
        <begin position="674"/>
        <end position="786"/>
    </location>
</feature>
<dbReference type="GO" id="GO:0022857">
    <property type="term" value="F:transmembrane transporter activity"/>
    <property type="evidence" value="ECO:0007669"/>
    <property type="project" value="TreeGrafter"/>
</dbReference>
<feature type="transmembrane region" description="Helical" evidence="7">
    <location>
        <begin position="421"/>
        <end position="446"/>
    </location>
</feature>
<evidence type="ECO:0000256" key="4">
    <source>
        <dbReference type="ARBA" id="ARBA00022989"/>
    </source>
</evidence>
<feature type="transmembrane region" description="Helical" evidence="7">
    <location>
        <begin position="20"/>
        <end position="42"/>
    </location>
</feature>